<dbReference type="Proteomes" id="UP000226429">
    <property type="component" value="Unassembled WGS sequence"/>
</dbReference>
<dbReference type="HAMAP" id="MF_00695">
    <property type="entry name" value="HflD_protein"/>
    <property type="match status" value="1"/>
</dbReference>
<dbReference type="GO" id="GO:0005737">
    <property type="term" value="C:cytoplasm"/>
    <property type="evidence" value="ECO:0007669"/>
    <property type="project" value="UniProtKB-SubCell"/>
</dbReference>
<evidence type="ECO:0000256" key="1">
    <source>
        <dbReference type="ARBA" id="ARBA00022475"/>
    </source>
</evidence>
<comment type="similarity">
    <text evidence="4">Belongs to the HflD family.</text>
</comment>
<gene>
    <name evidence="4" type="primary">hflD</name>
    <name evidence="5" type="ORF">CFE62_006290</name>
</gene>
<evidence type="ECO:0000256" key="4">
    <source>
        <dbReference type="HAMAP-Rule" id="MF_00695"/>
    </source>
</evidence>
<name>A0A370CFR8_9COXI</name>
<dbReference type="InterPro" id="IPR035932">
    <property type="entry name" value="HflD-like_sf"/>
</dbReference>
<dbReference type="Gene3D" id="1.10.3890.10">
    <property type="entry name" value="HflD-like"/>
    <property type="match status" value="1"/>
</dbReference>
<protein>
    <recommendedName>
        <fullName evidence="4">High frequency lysogenization protein HflD homolog</fullName>
    </recommendedName>
</protein>
<dbReference type="InterPro" id="IPR007451">
    <property type="entry name" value="HflD"/>
</dbReference>
<comment type="subcellular location">
    <subcellularLocation>
        <location evidence="4">Cytoplasm</location>
    </subcellularLocation>
    <subcellularLocation>
        <location evidence="4">Cell membrane</location>
        <topology evidence="4">Peripheral membrane protein</topology>
        <orientation evidence="4">Cytoplasmic side</orientation>
    </subcellularLocation>
</comment>
<dbReference type="AlphaFoldDB" id="A0A370CFR8"/>
<dbReference type="EMBL" id="NMOS02000023">
    <property type="protein sequence ID" value="RDH39958.1"/>
    <property type="molecule type" value="Genomic_DNA"/>
</dbReference>
<sequence length="214" mass="23773">MPKSEKKNIECSLALAGVFQSAALVRDLARTGQAEAAAFDTSIQSIYQIEARNVEQVYGGTICGLRLGLQELVNLLGQAKMTHDRELSRYLIGLMHLERKLIRAPEIKKNLSRRIKHAISQANYFSSSPQLIINSLADIYVTTLGALPFRLHVVGQGKYLAHAETVSKIRAALLAGVRSAVLWRQLGGSRWQLFLMRHKLMGIGEKLLTTLNTH</sequence>
<dbReference type="GO" id="GO:0005886">
    <property type="term" value="C:plasma membrane"/>
    <property type="evidence" value="ECO:0007669"/>
    <property type="project" value="UniProtKB-SubCell"/>
</dbReference>
<dbReference type="SUPFAM" id="SSF101322">
    <property type="entry name" value="YcfC-like"/>
    <property type="match status" value="1"/>
</dbReference>
<evidence type="ECO:0000256" key="2">
    <source>
        <dbReference type="ARBA" id="ARBA00022490"/>
    </source>
</evidence>
<keyword evidence="6" id="KW-1185">Reference proteome</keyword>
<dbReference type="PANTHER" id="PTHR38100:SF1">
    <property type="entry name" value="HIGH FREQUENCY LYSOGENIZATION PROTEIN HFLD"/>
    <property type="match status" value="1"/>
</dbReference>
<accession>A0A370CFR8</accession>
<proteinExistence type="inferred from homology"/>
<dbReference type="NCBIfam" id="NF001246">
    <property type="entry name" value="PRK00218.1-2"/>
    <property type="match status" value="1"/>
</dbReference>
<dbReference type="PANTHER" id="PTHR38100">
    <property type="entry name" value="HIGH FREQUENCY LYSOGENIZATION PROTEIN HFLD"/>
    <property type="match status" value="1"/>
</dbReference>
<evidence type="ECO:0000313" key="6">
    <source>
        <dbReference type="Proteomes" id="UP000226429"/>
    </source>
</evidence>
<organism evidence="5 6">
    <name type="scientific">Candidatus Aquirickettsiella gammari</name>
    <dbReference type="NCBI Taxonomy" id="2016198"/>
    <lineage>
        <taxon>Bacteria</taxon>
        <taxon>Pseudomonadati</taxon>
        <taxon>Pseudomonadota</taxon>
        <taxon>Gammaproteobacteria</taxon>
        <taxon>Legionellales</taxon>
        <taxon>Coxiellaceae</taxon>
        <taxon>Candidatus Aquirickettsiella</taxon>
    </lineage>
</organism>
<keyword evidence="3 4" id="KW-0472">Membrane</keyword>
<dbReference type="Pfam" id="PF04356">
    <property type="entry name" value="DUF489"/>
    <property type="match status" value="1"/>
</dbReference>
<evidence type="ECO:0000313" key="5">
    <source>
        <dbReference type="EMBL" id="RDH39958.1"/>
    </source>
</evidence>
<reference evidence="5 6" key="1">
    <citation type="journal article" date="2017" name="Int. J. Syst. Evol. Microbiol.">
        <title>Aquarickettsiella crustaci n. gen. n. sp. (Gammaproteobacteria: Legionellales: Coxiellaceae); a bacterial pathogen of the freshwater crustacean: Gammarus fossarum (Malacostraca: Amphipoda).</title>
        <authorList>
            <person name="Bojko J."/>
            <person name="Dunn A.M."/>
            <person name="Stebbing P.D."/>
            <person name="Van Aerle R."/>
            <person name="Bacela-Spychalska K."/>
            <person name="Bean T.P."/>
            <person name="Stentiford G.D."/>
        </authorList>
    </citation>
    <scope>NUCLEOTIDE SEQUENCE [LARGE SCALE GENOMIC DNA]</scope>
    <source>
        <strain evidence="5">RA15029</strain>
    </source>
</reference>
<comment type="caution">
    <text evidence="5">The sequence shown here is derived from an EMBL/GenBank/DDBJ whole genome shotgun (WGS) entry which is preliminary data.</text>
</comment>
<evidence type="ECO:0000256" key="3">
    <source>
        <dbReference type="ARBA" id="ARBA00023136"/>
    </source>
</evidence>
<keyword evidence="1 4" id="KW-1003">Cell membrane</keyword>
<reference evidence="5 6" key="2">
    <citation type="journal article" date="2018" name="J. Invertebr. Pathol.">
        <title>'Candidatus Aquirickettsiella gammari' (Gammaproteobacteria: Legionellales: Coxiellaceae): A bacterial pathogen of the freshwater crustacean Gammarus fossarum (Malacostraca: Amphipoda).</title>
        <authorList>
            <person name="Bojko J."/>
            <person name="Dunn A.M."/>
            <person name="Stebbing P.D."/>
            <person name="van Aerle R."/>
            <person name="Bacela-Spychalska K."/>
            <person name="Bean T.P."/>
            <person name="Urrutia A."/>
            <person name="Stentiford G.D."/>
        </authorList>
    </citation>
    <scope>NUCLEOTIDE SEQUENCE [LARGE SCALE GENOMIC DNA]</scope>
    <source>
        <strain evidence="5">RA15029</strain>
    </source>
</reference>
<keyword evidence="2 4" id="KW-0963">Cytoplasm</keyword>